<evidence type="ECO:0000259" key="6">
    <source>
        <dbReference type="PROSITE" id="PS50894"/>
    </source>
</evidence>
<feature type="transmembrane region" description="Helical" evidence="4">
    <location>
        <begin position="12"/>
        <end position="32"/>
    </location>
</feature>
<dbReference type="InterPro" id="IPR005467">
    <property type="entry name" value="His_kinase_dom"/>
</dbReference>
<dbReference type="Pfam" id="PF16359">
    <property type="entry name" value="RcsD_ABL"/>
    <property type="match status" value="1"/>
</dbReference>
<dbReference type="InterPro" id="IPR036890">
    <property type="entry name" value="HATPase_C_sf"/>
</dbReference>
<reference evidence="7" key="1">
    <citation type="submission" date="2024-02" db="EMBL/GenBank/DDBJ databases">
        <authorList>
            <consortium name="Clinical and Environmental Microbiology Branch: Whole genome sequencing antimicrobial resistance pathogens in the healthcare setting"/>
        </authorList>
    </citation>
    <scope>NUCLEOTIDE SEQUENCE</scope>
    <source>
        <strain evidence="7">2021GO-0154</strain>
    </source>
</reference>
<dbReference type="NCBIfam" id="NF007907">
    <property type="entry name" value="PRK10618.1"/>
    <property type="match status" value="1"/>
</dbReference>
<dbReference type="GO" id="GO:0000155">
    <property type="term" value="F:phosphorelay sensor kinase activity"/>
    <property type="evidence" value="ECO:0007669"/>
    <property type="project" value="TreeGrafter"/>
</dbReference>
<dbReference type="PANTHER" id="PTHR45569:SF1">
    <property type="entry name" value="SENSOR PROTEIN KDPD"/>
    <property type="match status" value="1"/>
</dbReference>
<dbReference type="GO" id="GO:0009927">
    <property type="term" value="F:histidine phosphotransfer kinase activity"/>
    <property type="evidence" value="ECO:0007669"/>
    <property type="project" value="InterPro"/>
</dbReference>
<dbReference type="InterPro" id="IPR008207">
    <property type="entry name" value="Sig_transdc_His_kin_Hpt_dom"/>
</dbReference>
<feature type="modified residue" description="Phosphohistidine" evidence="3">
    <location>
        <position position="850"/>
    </location>
</feature>
<name>A0AAI9GIA7_PROST</name>
<dbReference type="CDD" id="cd00088">
    <property type="entry name" value="HPT"/>
    <property type="match status" value="1"/>
</dbReference>
<dbReference type="EMBL" id="ABMABF030000006">
    <property type="protein sequence ID" value="EMJ5134479.1"/>
    <property type="molecule type" value="Genomic_DNA"/>
</dbReference>
<dbReference type="Pfam" id="PF02518">
    <property type="entry name" value="HATPase_c"/>
    <property type="match status" value="1"/>
</dbReference>
<feature type="domain" description="HPt" evidence="6">
    <location>
        <begin position="811"/>
        <end position="903"/>
    </location>
</feature>
<keyword evidence="4" id="KW-0812">Transmembrane</keyword>
<dbReference type="InterPro" id="IPR003594">
    <property type="entry name" value="HATPase_dom"/>
</dbReference>
<dbReference type="PANTHER" id="PTHR45569">
    <property type="entry name" value="SENSOR PROTEIN KDPD"/>
    <property type="match status" value="1"/>
</dbReference>
<proteinExistence type="predicted"/>
<dbReference type="PROSITE" id="PS50894">
    <property type="entry name" value="HPT"/>
    <property type="match status" value="1"/>
</dbReference>
<dbReference type="GO" id="GO:0005886">
    <property type="term" value="C:plasma membrane"/>
    <property type="evidence" value="ECO:0007669"/>
    <property type="project" value="InterPro"/>
</dbReference>
<dbReference type="Pfam" id="PF01627">
    <property type="entry name" value="Hpt"/>
    <property type="match status" value="1"/>
</dbReference>
<dbReference type="InterPro" id="IPR038616">
    <property type="entry name" value="RcsD_ABL_sf"/>
</dbReference>
<keyword evidence="1 3" id="KW-0597">Phosphoprotein</keyword>
<dbReference type="EC" id="2.7.2.-" evidence="7"/>
<keyword evidence="7" id="KW-0808">Transferase</keyword>
<dbReference type="Gene3D" id="3.30.565.10">
    <property type="entry name" value="Histidine kinase-like ATPase, C-terminal domain"/>
    <property type="match status" value="1"/>
</dbReference>
<dbReference type="SMART" id="SM00387">
    <property type="entry name" value="HATPase_c"/>
    <property type="match status" value="1"/>
</dbReference>
<keyword evidence="4" id="KW-0472">Membrane</keyword>
<dbReference type="SUPFAM" id="SSF47226">
    <property type="entry name" value="Histidine-containing phosphotransfer domain, HPT domain"/>
    <property type="match status" value="1"/>
</dbReference>
<dbReference type="InterPro" id="IPR032306">
    <property type="entry name" value="RcsD_ABL"/>
</dbReference>
<dbReference type="PROSITE" id="PS50109">
    <property type="entry name" value="HIS_KIN"/>
    <property type="match status" value="1"/>
</dbReference>
<evidence type="ECO:0000256" key="1">
    <source>
        <dbReference type="ARBA" id="ARBA00022553"/>
    </source>
</evidence>
<gene>
    <name evidence="7" type="primary">rcsD</name>
    <name evidence="7" type="ORF">RG298_002211</name>
</gene>
<evidence type="ECO:0000259" key="5">
    <source>
        <dbReference type="PROSITE" id="PS50109"/>
    </source>
</evidence>
<dbReference type="InterPro" id="IPR030861">
    <property type="entry name" value="Ptransferase_RcsD"/>
</dbReference>
<accession>A0AAI9GIA7</accession>
<evidence type="ECO:0000313" key="7">
    <source>
        <dbReference type="EMBL" id="EMJ5134479.1"/>
    </source>
</evidence>
<sequence length="903" mass="102955">MYRQSLIKTTRLTRLFYLFILLLVVMLSLSLFNSYNSWLLSRQAALNTMAKQLAYQLEDYRYQANLIYKLVNEKSSESPPSYAVNSPPHTTKIRHDVFWLSSANQTIDAILFGSDKPKNTQFASKLADYMEIVWGARNEYNSMYFLNGSDNTLVLVTTHSILKPELRYKESYLTLTAEEKRTDMLTQSTLLDRREIVSNLQKLTPDNIYYYTYRLMFNSPGQLTSVISFDISINSILPFNLKGNYLSISPRNIDTSKSEDVETRGTSLVFSHQIEGSNYQIYYKVPLKDLVVGVIGYNLWLLVCMLVIIVLVLSTSIFIRKRIISPNSAMLHELNLKDNLNHDIINNISYGILVYDFASNKKLLSNSVVNPLLSSMDLNHIKELAINNHDMIQVSIENNIYEVVLVHITMLEDTYLFVIIDKDKEVLTQRRQELANREYKKNIQLRKVVFENMQSEIQPSLNELNKAVEGLLHASETTKQEFIETILLQTGYINRWFNNINLLNSIESSTGKLQLDKVSVSLLVSQFLKKSLGKLKHKGLSLYFHNNINPDSLFSLDTSCLEHLLQLVLDYSIDTTAFGKVSVTLNYQEDIKSIVIDIKDSGNGLTNQELSNLQHPFSGQVLNSSQFARSGVTFYLCRAISKKMGGNFTINSSSAIGSHYQITLPIKTALIEKNYPTLLEDVHIRLDIHNLDASRIVRNILTNYGAIFLELHESSPHTDWDLLITDNDDNTFKNLIKISGTASGVNSVTSRNLEVNYNFADELIDAISLLIEYSESGSNSLDHSGSMSFADYDHAPASDDSIENILHTYQNILSNSDYKDLFITTVPIDINKLYNSESVEDLTELKNTAHRLKGVFAMLDFRFLHKLCEDLELYIAEENSLKISNCIRELDISVRRLMPEGNQ</sequence>
<evidence type="ECO:0000256" key="4">
    <source>
        <dbReference type="SAM" id="Phobius"/>
    </source>
</evidence>
<keyword evidence="2" id="KW-0902">Two-component regulatory system</keyword>
<dbReference type="InterPro" id="IPR036641">
    <property type="entry name" value="HPT_dom_sf"/>
</dbReference>
<feature type="domain" description="Histidine kinase" evidence="5">
    <location>
        <begin position="452"/>
        <end position="668"/>
    </location>
</feature>
<dbReference type="InterPro" id="IPR052023">
    <property type="entry name" value="Histidine_kinase_KdpD"/>
</dbReference>
<organism evidence="7">
    <name type="scientific">Providencia stuartii</name>
    <dbReference type="NCBI Taxonomy" id="588"/>
    <lineage>
        <taxon>Bacteria</taxon>
        <taxon>Pseudomonadati</taxon>
        <taxon>Pseudomonadota</taxon>
        <taxon>Gammaproteobacteria</taxon>
        <taxon>Enterobacterales</taxon>
        <taxon>Morganellaceae</taxon>
        <taxon>Providencia</taxon>
    </lineage>
</organism>
<dbReference type="Gene3D" id="1.20.120.160">
    <property type="entry name" value="HPT domain"/>
    <property type="match status" value="1"/>
</dbReference>
<evidence type="ECO:0000256" key="3">
    <source>
        <dbReference type="PROSITE-ProRule" id="PRU00110"/>
    </source>
</evidence>
<dbReference type="SUPFAM" id="SSF55874">
    <property type="entry name" value="ATPase domain of HSP90 chaperone/DNA topoisomerase II/histidine kinase"/>
    <property type="match status" value="1"/>
</dbReference>
<keyword evidence="4" id="KW-1133">Transmembrane helix</keyword>
<dbReference type="AlphaFoldDB" id="A0AAI9GIA7"/>
<evidence type="ECO:0000256" key="2">
    <source>
        <dbReference type="ARBA" id="ARBA00023012"/>
    </source>
</evidence>
<feature type="transmembrane region" description="Helical" evidence="4">
    <location>
        <begin position="297"/>
        <end position="319"/>
    </location>
</feature>
<protein>
    <submittedName>
        <fullName evidence="7">Phosphotransferase RcsD</fullName>
        <ecNumber evidence="7">2.7.2.-</ecNumber>
    </submittedName>
</protein>
<comment type="caution">
    <text evidence="7">The sequence shown here is derived from an EMBL/GenBank/DDBJ whole genome shotgun (WGS) entry which is preliminary data.</text>
</comment>
<dbReference type="Gene3D" id="3.40.50.11620">
    <property type="entry name" value="Phosphotransferase RcsD, RcsD-ABL domain"/>
    <property type="match status" value="1"/>
</dbReference>